<dbReference type="SMART" id="SM00331">
    <property type="entry name" value="PP2C_SIG"/>
    <property type="match status" value="1"/>
</dbReference>
<dbReference type="RefSeq" id="WP_006565443.1">
    <property type="nucleotide sequence ID" value="NZ_BAABZP010000001.1"/>
</dbReference>
<proteinExistence type="predicted"/>
<evidence type="ECO:0000259" key="1">
    <source>
        <dbReference type="PROSITE" id="PS51746"/>
    </source>
</evidence>
<dbReference type="SMART" id="SM00332">
    <property type="entry name" value="PP2Cc"/>
    <property type="match status" value="1"/>
</dbReference>
<dbReference type="PROSITE" id="PS51746">
    <property type="entry name" value="PPM_2"/>
    <property type="match status" value="1"/>
</dbReference>
<organism evidence="2">
    <name type="scientific">Anaerostipes caccae</name>
    <dbReference type="NCBI Taxonomy" id="105841"/>
    <lineage>
        <taxon>Bacteria</taxon>
        <taxon>Bacillati</taxon>
        <taxon>Bacillota</taxon>
        <taxon>Clostridia</taxon>
        <taxon>Lachnospirales</taxon>
        <taxon>Lachnospiraceae</taxon>
        <taxon>Anaerostipes</taxon>
    </lineage>
</organism>
<feature type="domain" description="PPM-type phosphatase" evidence="1">
    <location>
        <begin position="55"/>
        <end position="285"/>
    </location>
</feature>
<dbReference type="InterPro" id="IPR036457">
    <property type="entry name" value="PPM-type-like_dom_sf"/>
</dbReference>
<gene>
    <name evidence="2" type="primary">stp_3</name>
    <name evidence="2" type="ORF">ACLFYP115_01760</name>
</gene>
<protein>
    <submittedName>
        <fullName evidence="2">Serine/threonine phosphatase stp</fullName>
        <ecNumber evidence="2">3.1.3.16</ecNumber>
    </submittedName>
</protein>
<dbReference type="AlphaFoldDB" id="A0A6N2U431"/>
<accession>A0A6N2U431</accession>
<keyword evidence="2" id="KW-0378">Hydrolase</keyword>
<dbReference type="EMBL" id="CACRSQ010000003">
    <property type="protein sequence ID" value="VYT12885.1"/>
    <property type="molecule type" value="Genomic_DNA"/>
</dbReference>
<dbReference type="EC" id="3.1.3.16" evidence="2"/>
<dbReference type="SUPFAM" id="SSF81606">
    <property type="entry name" value="PP2C-like"/>
    <property type="match status" value="1"/>
</dbReference>
<dbReference type="GO" id="GO:0004722">
    <property type="term" value="F:protein serine/threonine phosphatase activity"/>
    <property type="evidence" value="ECO:0007669"/>
    <property type="project" value="UniProtKB-EC"/>
</dbReference>
<dbReference type="Pfam" id="PF13672">
    <property type="entry name" value="PP2C_2"/>
    <property type="match status" value="1"/>
</dbReference>
<sequence length="286" mass="31995">MFGRKKKKKASRIGRTVEIPRESQEPVKVSFPGMEAEFKFGNAQHIGTRKQQEDSFGFSDLSDAELLSRRGICAVLSDGMGGLSSGREVSELTVLRTLEFFKTMSDKEPVCLQMKAFAAKLCEQVFDLYGKDGRAGAGATLVAVFIYGNSLYWCTAGDSRLYLFRGGRLYQMNEDHDYKNRLLGRYIRGEGSFQEAVSHPQKDALTSYIGCPLMEETDVSRFGFVLQNGDKILMVTDGVYHALTEEEMAGRMRKDPQEACRRMIMDAVSKNLPGQDNMTAMAVSYN</sequence>
<dbReference type="InterPro" id="IPR001932">
    <property type="entry name" value="PPM-type_phosphatase-like_dom"/>
</dbReference>
<name>A0A6N2U431_9FIRM</name>
<evidence type="ECO:0000313" key="2">
    <source>
        <dbReference type="EMBL" id="VYT12885.1"/>
    </source>
</evidence>
<reference evidence="2" key="1">
    <citation type="submission" date="2019-11" db="EMBL/GenBank/DDBJ databases">
        <authorList>
            <person name="Feng L."/>
        </authorList>
    </citation>
    <scope>NUCLEOTIDE SEQUENCE</scope>
    <source>
        <strain evidence="2">AcaccaeLFYP115</strain>
    </source>
</reference>
<dbReference type="Gene3D" id="3.60.40.10">
    <property type="entry name" value="PPM-type phosphatase domain"/>
    <property type="match status" value="1"/>
</dbReference>
<dbReference type="CDD" id="cd00143">
    <property type="entry name" value="PP2Cc"/>
    <property type="match status" value="1"/>
</dbReference>